<dbReference type="Gene3D" id="3.90.1150.140">
    <property type="match status" value="1"/>
</dbReference>
<comment type="caution">
    <text evidence="3">The sequence shown here is derived from an EMBL/GenBank/DDBJ whole genome shotgun (WGS) entry which is preliminary data.</text>
</comment>
<feature type="domain" description="Peptidoglycan beta-N-acetylmuramidase NamZ C-terminal" evidence="2">
    <location>
        <begin position="176"/>
        <end position="327"/>
    </location>
</feature>
<dbReference type="Pfam" id="PF07075">
    <property type="entry name" value="NamZ_N"/>
    <property type="match status" value="1"/>
</dbReference>
<dbReference type="InterPro" id="IPR048502">
    <property type="entry name" value="NamZ_N"/>
</dbReference>
<feature type="non-terminal residue" evidence="3">
    <location>
        <position position="1"/>
    </location>
</feature>
<feature type="domain" description="Peptidoglycan beta-N-acetylmuramidase NamZ N-terminal" evidence="1">
    <location>
        <begin position="2"/>
        <end position="172"/>
    </location>
</feature>
<protein>
    <submittedName>
        <fullName evidence="3">DUF1343 domain-containing protein</fullName>
    </submittedName>
</protein>
<evidence type="ECO:0000313" key="3">
    <source>
        <dbReference type="EMBL" id="HHE32922.1"/>
    </source>
</evidence>
<proteinExistence type="predicted"/>
<evidence type="ECO:0000259" key="2">
    <source>
        <dbReference type="Pfam" id="PF20732"/>
    </source>
</evidence>
<dbReference type="Pfam" id="PF20732">
    <property type="entry name" value="NamZ_C"/>
    <property type="match status" value="1"/>
</dbReference>
<evidence type="ECO:0000259" key="1">
    <source>
        <dbReference type="Pfam" id="PF07075"/>
    </source>
</evidence>
<name>A0A7C5HKS2_9CHLB</name>
<sequence length="328" mass="36696">FLMAPEHGFALERQAGEVVGNSEVVGKIAVYSLYGKSRRPDPELLKTIDVLVFDLQDAGVRCYTYISTMKLAMEVCREVGITFMVLDRPNPIAPLPASGFVLESDFESFVGAAELPFIHGMTVGEIATWLQQRDYPDLSLQVVRMSGYRHGLFADQLQGYRFRPPSPNLRDFDTLLLYPATVMLEATAVSEGRGTEAPFKQFGAPFIDSAALLSELEACLLPGVELHRVSFIPSSSKFAGIECHGIRLALTDRAAFNPFMTQTAILLALQKLYPDQLGIDRSFFDKLAGTNRYRRMIVKQKPIEKILDAARRGVRKFTEKNTDRFLYP</sequence>
<dbReference type="InterPro" id="IPR048503">
    <property type="entry name" value="NamZ_C"/>
</dbReference>
<dbReference type="Proteomes" id="UP000886058">
    <property type="component" value="Unassembled WGS sequence"/>
</dbReference>
<dbReference type="Gene3D" id="3.40.50.12170">
    <property type="entry name" value="Uncharacterised protein PF07075, DUF1343"/>
    <property type="match status" value="1"/>
</dbReference>
<dbReference type="PANTHER" id="PTHR42915">
    <property type="entry name" value="HYPOTHETICAL 460 KDA PROTEIN IN FEUA-SIGW INTERGENIC REGION [PRECURSOR]"/>
    <property type="match status" value="1"/>
</dbReference>
<dbReference type="GO" id="GO:0033922">
    <property type="term" value="F:peptidoglycan beta-N-acetylmuramidase activity"/>
    <property type="evidence" value="ECO:0007669"/>
    <property type="project" value="InterPro"/>
</dbReference>
<accession>A0A7C5HKS2</accession>
<dbReference type="PANTHER" id="PTHR42915:SF1">
    <property type="entry name" value="PEPTIDOGLYCAN BETA-N-ACETYLMURAMIDASE NAMZ"/>
    <property type="match status" value="1"/>
</dbReference>
<dbReference type="AlphaFoldDB" id="A0A7C5HKS2"/>
<organism evidence="3">
    <name type="scientific">Chlorobaculum parvum</name>
    <dbReference type="NCBI Taxonomy" id="274539"/>
    <lineage>
        <taxon>Bacteria</taxon>
        <taxon>Pseudomonadati</taxon>
        <taxon>Chlorobiota</taxon>
        <taxon>Chlorobiia</taxon>
        <taxon>Chlorobiales</taxon>
        <taxon>Chlorobiaceae</taxon>
        <taxon>Chlorobaculum</taxon>
    </lineage>
</organism>
<reference evidence="3" key="1">
    <citation type="journal article" date="2020" name="mSystems">
        <title>Genome- and Community-Level Interaction Insights into Carbon Utilization and Element Cycling Functions of Hydrothermarchaeota in Hydrothermal Sediment.</title>
        <authorList>
            <person name="Zhou Z."/>
            <person name="Liu Y."/>
            <person name="Xu W."/>
            <person name="Pan J."/>
            <person name="Luo Z.H."/>
            <person name="Li M."/>
        </authorList>
    </citation>
    <scope>NUCLEOTIDE SEQUENCE [LARGE SCALE GENOMIC DNA]</scope>
    <source>
        <strain evidence="3">HyVt-633</strain>
    </source>
</reference>
<gene>
    <name evidence="3" type="ORF">ENL07_09970</name>
</gene>
<dbReference type="InterPro" id="IPR008302">
    <property type="entry name" value="NamZ"/>
</dbReference>
<dbReference type="EMBL" id="DRSQ01000216">
    <property type="protein sequence ID" value="HHE32922.1"/>
    <property type="molecule type" value="Genomic_DNA"/>
</dbReference>